<sequence>MKQYLVHKDMCRPRGFLRREDGTTMVEFAICISLFLLILFAILDFARLGYTWVSAEKAVQQAARTASLRPAVCDGVPPFHFRSLGTPDQYPAGTLCWDGTQGVCEVPSPVPQCTLQSALTSGDQVRQDAAQNIWDRMAPLLPDNLSAANVRITYGHDNRLGFVGGPYVPVITAELIGVGDNNCNGNPCFTFVTPLSALAANAGAADTSGVPAKGGTIPFPGISATVPGEDINSGMNG</sequence>
<dbReference type="Proteomes" id="UP000480350">
    <property type="component" value="Unassembled WGS sequence"/>
</dbReference>
<evidence type="ECO:0000259" key="2">
    <source>
        <dbReference type="Pfam" id="PF07811"/>
    </source>
</evidence>
<dbReference type="EMBL" id="WUPT01000001">
    <property type="protein sequence ID" value="MXQ07526.1"/>
    <property type="molecule type" value="Genomic_DNA"/>
</dbReference>
<evidence type="ECO:0000256" key="1">
    <source>
        <dbReference type="SAM" id="Phobius"/>
    </source>
</evidence>
<keyword evidence="1" id="KW-0812">Transmembrane</keyword>
<proteinExistence type="predicted"/>
<evidence type="ECO:0000313" key="3">
    <source>
        <dbReference type="EMBL" id="MXQ07526.1"/>
    </source>
</evidence>
<organism evidence="3 4">
    <name type="scientific">Kangsaoukella pontilimi</name>
    <dbReference type="NCBI Taxonomy" id="2691042"/>
    <lineage>
        <taxon>Bacteria</taxon>
        <taxon>Pseudomonadati</taxon>
        <taxon>Pseudomonadota</taxon>
        <taxon>Alphaproteobacteria</taxon>
        <taxon>Rhodobacterales</taxon>
        <taxon>Paracoccaceae</taxon>
        <taxon>Kangsaoukella</taxon>
    </lineage>
</organism>
<keyword evidence="4" id="KW-1185">Reference proteome</keyword>
<reference evidence="3 4" key="2">
    <citation type="submission" date="2020-03" db="EMBL/GenBank/DDBJ databases">
        <title>Kangsaoukella pontilimi gen. nov., sp. nov., a new member of the family Rhodobacteraceae isolated from a tidal mudflat.</title>
        <authorList>
            <person name="Kim I.S."/>
        </authorList>
    </citation>
    <scope>NUCLEOTIDE SEQUENCE [LARGE SCALE GENOMIC DNA]</scope>
    <source>
        <strain evidence="3 4">GH1-50</strain>
    </source>
</reference>
<feature type="domain" description="TadE-like" evidence="2">
    <location>
        <begin position="22"/>
        <end position="64"/>
    </location>
</feature>
<dbReference type="AlphaFoldDB" id="A0A7C9IRH8"/>
<protein>
    <submittedName>
        <fullName evidence="3">Pilus assembly protein</fullName>
    </submittedName>
</protein>
<keyword evidence="1" id="KW-0472">Membrane</keyword>
<evidence type="ECO:0000313" key="4">
    <source>
        <dbReference type="Proteomes" id="UP000480350"/>
    </source>
</evidence>
<dbReference type="InterPro" id="IPR012495">
    <property type="entry name" value="TadE-like_dom"/>
</dbReference>
<dbReference type="Pfam" id="PF07811">
    <property type="entry name" value="TadE"/>
    <property type="match status" value="1"/>
</dbReference>
<feature type="transmembrane region" description="Helical" evidence="1">
    <location>
        <begin position="21"/>
        <end position="43"/>
    </location>
</feature>
<accession>A0A7C9IRH8</accession>
<keyword evidence="1" id="KW-1133">Transmembrane helix</keyword>
<reference evidence="3 4" key="1">
    <citation type="submission" date="2019-12" db="EMBL/GenBank/DDBJ databases">
        <authorList>
            <person name="Lee S.D."/>
        </authorList>
    </citation>
    <scope>NUCLEOTIDE SEQUENCE [LARGE SCALE GENOMIC DNA]</scope>
    <source>
        <strain evidence="3 4">GH1-50</strain>
    </source>
</reference>
<dbReference type="RefSeq" id="WP_160763395.1">
    <property type="nucleotide sequence ID" value="NZ_WUPT01000001.1"/>
</dbReference>
<comment type="caution">
    <text evidence="3">The sequence shown here is derived from an EMBL/GenBank/DDBJ whole genome shotgun (WGS) entry which is preliminary data.</text>
</comment>
<gene>
    <name evidence="3" type="ORF">GQ651_06665</name>
</gene>
<name>A0A7C9IRH8_9RHOB</name>